<feature type="transmembrane region" description="Helical" evidence="1">
    <location>
        <begin position="152"/>
        <end position="172"/>
    </location>
</feature>
<keyword evidence="1" id="KW-1133">Transmembrane helix</keyword>
<feature type="transmembrane region" description="Helical" evidence="1">
    <location>
        <begin position="86"/>
        <end position="107"/>
    </location>
</feature>
<feature type="transmembrane region" description="Helical" evidence="1">
    <location>
        <begin position="48"/>
        <end position="74"/>
    </location>
</feature>
<proteinExistence type="predicted"/>
<organism evidence="3">
    <name type="scientific">Brugia timori</name>
    <dbReference type="NCBI Taxonomy" id="42155"/>
    <lineage>
        <taxon>Eukaryota</taxon>
        <taxon>Metazoa</taxon>
        <taxon>Ecdysozoa</taxon>
        <taxon>Nematoda</taxon>
        <taxon>Chromadorea</taxon>
        <taxon>Rhabditida</taxon>
        <taxon>Spirurina</taxon>
        <taxon>Spiruromorpha</taxon>
        <taxon>Filarioidea</taxon>
        <taxon>Onchocercidae</taxon>
        <taxon>Brugia</taxon>
    </lineage>
</organism>
<reference evidence="3" key="1">
    <citation type="submission" date="2017-02" db="UniProtKB">
        <authorList>
            <consortium name="WormBaseParasite"/>
        </authorList>
    </citation>
    <scope>IDENTIFICATION</scope>
</reference>
<evidence type="ECO:0000313" key="3">
    <source>
        <dbReference type="WBParaSite" id="BTMF_0001567201-mRNA-1"/>
    </source>
</evidence>
<feature type="transmembrane region" description="Helical" evidence="1">
    <location>
        <begin position="192"/>
        <end position="212"/>
    </location>
</feature>
<keyword evidence="2" id="KW-0732">Signal</keyword>
<evidence type="ECO:0000256" key="1">
    <source>
        <dbReference type="SAM" id="Phobius"/>
    </source>
</evidence>
<keyword evidence="1" id="KW-0812">Transmembrane</keyword>
<sequence length="245" mass="28750">LAQLSMSKMMASYYCITVVLLILSLNCHAENATNLFDIRNECNTVEKYVAVILFSLLLLYGIASNVLLMVVYCIHNNIYSRTFIHITYQIIVCSFLNFIPQMTVVLGGILWDKNFDNKYFSLICHHFYYLFIYLFVYLFINPDMSIRIHRIFAAMDTFTFFATLHFTFLLAINRLVVICFPKFNAFFESIKFYFLISFLWLLSFDNILAISLTEFHCCIKTFHVSNLHWSINCTKRMSEIGVAFL</sequence>
<evidence type="ECO:0000256" key="2">
    <source>
        <dbReference type="SAM" id="SignalP"/>
    </source>
</evidence>
<feature type="transmembrane region" description="Helical" evidence="1">
    <location>
        <begin position="119"/>
        <end position="140"/>
    </location>
</feature>
<dbReference type="AlphaFoldDB" id="A0A0R3R6M8"/>
<name>A0A0R3R6M8_9BILA</name>
<keyword evidence="1" id="KW-0472">Membrane</keyword>
<feature type="chain" id="PRO_5006447351" evidence="2">
    <location>
        <begin position="30"/>
        <end position="245"/>
    </location>
</feature>
<dbReference type="WBParaSite" id="BTMF_0001567201-mRNA-1">
    <property type="protein sequence ID" value="BTMF_0001567201-mRNA-1"/>
    <property type="gene ID" value="BTMF_0001567201"/>
</dbReference>
<feature type="signal peptide" evidence="2">
    <location>
        <begin position="1"/>
        <end position="29"/>
    </location>
</feature>
<protein>
    <submittedName>
        <fullName evidence="3">G_PROTEIN_RECEP_F1_2 domain-containing protein</fullName>
    </submittedName>
</protein>
<accession>A0A0R3R6M8</accession>